<gene>
    <name evidence="2" type="ORF">COO91_09638</name>
</gene>
<dbReference type="Proteomes" id="UP000232003">
    <property type="component" value="Plasmid pNFSY05"/>
</dbReference>
<evidence type="ECO:0000313" key="2">
    <source>
        <dbReference type="EMBL" id="AUB43457.1"/>
    </source>
</evidence>
<dbReference type="RefSeq" id="WP_157816901.1">
    <property type="nucleotide sequence ID" value="NZ_CAWNNC010000006.1"/>
</dbReference>
<dbReference type="KEGG" id="nfl:COO91_09638"/>
<keyword evidence="2" id="KW-0614">Plasmid</keyword>
<evidence type="ECO:0000256" key="1">
    <source>
        <dbReference type="SAM" id="MobiDB-lite"/>
    </source>
</evidence>
<feature type="compositionally biased region" description="Polar residues" evidence="1">
    <location>
        <begin position="17"/>
        <end position="30"/>
    </location>
</feature>
<keyword evidence="3" id="KW-1185">Reference proteome</keyword>
<geneLocation type="plasmid" evidence="3">
    <name>pnfsy05</name>
</geneLocation>
<sequence>MRCDRKKTRQRRRDSSVAASQVHHANNVNNRAEGLVRSLPPTLGDAPRTASLTKSGYTIAKLR</sequence>
<evidence type="ECO:0000313" key="3">
    <source>
        <dbReference type="Proteomes" id="UP000232003"/>
    </source>
</evidence>
<feature type="region of interest" description="Disordered" evidence="1">
    <location>
        <begin position="1"/>
        <end position="63"/>
    </location>
</feature>
<feature type="compositionally biased region" description="Basic residues" evidence="1">
    <location>
        <begin position="1"/>
        <end position="12"/>
    </location>
</feature>
<name>A0A2K8T6Y2_9NOSO</name>
<proteinExistence type="predicted"/>
<dbReference type="AlphaFoldDB" id="A0A2K8T6Y2"/>
<accession>A0A2K8T6Y2</accession>
<organism evidence="2 3">
    <name type="scientific">Nostoc flagelliforme CCNUN1</name>
    <dbReference type="NCBI Taxonomy" id="2038116"/>
    <lineage>
        <taxon>Bacteria</taxon>
        <taxon>Bacillati</taxon>
        <taxon>Cyanobacteriota</taxon>
        <taxon>Cyanophyceae</taxon>
        <taxon>Nostocales</taxon>
        <taxon>Nostocaceae</taxon>
        <taxon>Nostoc</taxon>
    </lineage>
</organism>
<dbReference type="EMBL" id="CP024790">
    <property type="protein sequence ID" value="AUB43457.1"/>
    <property type="molecule type" value="Genomic_DNA"/>
</dbReference>
<protein>
    <submittedName>
        <fullName evidence="2">Uncharacterized protein</fullName>
    </submittedName>
</protein>
<reference evidence="2 3" key="1">
    <citation type="submission" date="2017-11" db="EMBL/GenBank/DDBJ databases">
        <title>Complete genome of a free-living desiccation-tolerant cyanobacterium and its photosynthetic adaptation to extreme terrestrial habitat.</title>
        <authorList>
            <person name="Shang J."/>
        </authorList>
    </citation>
    <scope>NUCLEOTIDE SEQUENCE [LARGE SCALE GENOMIC DNA]</scope>
    <source>
        <strain evidence="2 3">CCNUN1</strain>
        <plasmid evidence="3">pnfsy05</plasmid>
    </source>
</reference>